<evidence type="ECO:0000256" key="1">
    <source>
        <dbReference type="ARBA" id="ARBA00001946"/>
    </source>
</evidence>
<dbReference type="GO" id="GO:0006107">
    <property type="term" value="P:oxaloacetate metabolic process"/>
    <property type="evidence" value="ECO:0007669"/>
    <property type="project" value="TreeGrafter"/>
</dbReference>
<reference evidence="5 6" key="1">
    <citation type="submission" date="2016-06" db="EMBL/GenBank/DDBJ databases">
        <authorList>
            <person name="Kjaerup R.B."/>
            <person name="Dalgaard T.S."/>
            <person name="Juul-Madsen H.R."/>
        </authorList>
    </citation>
    <scope>NUCLEOTIDE SEQUENCE [LARGE SCALE GENOMIC DNA]</scope>
    <source>
        <strain evidence="5 6">1165133.8</strain>
    </source>
</reference>
<dbReference type="Proteomes" id="UP000093928">
    <property type="component" value="Unassembled WGS sequence"/>
</dbReference>
<dbReference type="Pfam" id="PF15617">
    <property type="entry name" value="C-C_Bond_Lyase"/>
    <property type="match status" value="1"/>
</dbReference>
<dbReference type="Gene3D" id="3.20.20.60">
    <property type="entry name" value="Phosphoenolpyruvate-binding domains"/>
    <property type="match status" value="2"/>
</dbReference>
<evidence type="ECO:0000313" key="5">
    <source>
        <dbReference type="EMBL" id="OBK27463.1"/>
    </source>
</evidence>
<dbReference type="EMBL" id="LZLS01000097">
    <property type="protein sequence ID" value="OBK27463.1"/>
    <property type="molecule type" value="Genomic_DNA"/>
</dbReference>
<feature type="binding site" evidence="4">
    <location>
        <position position="201"/>
    </location>
    <ligand>
        <name>Mg(2+)</name>
        <dbReference type="ChEBI" id="CHEBI:18420"/>
    </ligand>
</feature>
<comment type="cofactor">
    <cofactor evidence="1">
        <name>Mg(2+)</name>
        <dbReference type="ChEBI" id="CHEBI:18420"/>
    </cofactor>
</comment>
<dbReference type="AlphaFoldDB" id="A0A1A3NZN6"/>
<evidence type="ECO:0000256" key="3">
    <source>
        <dbReference type="ARBA" id="ARBA00022842"/>
    </source>
</evidence>
<proteinExistence type="predicted"/>
<dbReference type="SUPFAM" id="SSF51621">
    <property type="entry name" value="Phosphoenolpyruvate/pyruvate domain"/>
    <property type="match status" value="1"/>
</dbReference>
<dbReference type="PIRSF" id="PIRSF015582">
    <property type="entry name" value="Cit_lyase_B"/>
    <property type="match status" value="1"/>
</dbReference>
<dbReference type="PANTHER" id="PTHR32308:SF10">
    <property type="entry name" value="CITRATE LYASE SUBUNIT BETA"/>
    <property type="match status" value="1"/>
</dbReference>
<dbReference type="InterPro" id="IPR015813">
    <property type="entry name" value="Pyrv/PenolPyrv_kinase-like_dom"/>
</dbReference>
<evidence type="ECO:0000256" key="4">
    <source>
        <dbReference type="PIRSR" id="PIRSR015582-2"/>
    </source>
</evidence>
<dbReference type="InterPro" id="IPR040442">
    <property type="entry name" value="Pyrv_kinase-like_dom_sf"/>
</dbReference>
<dbReference type="InterPro" id="IPR039480">
    <property type="entry name" value="C-C_Bond_Lyase-like"/>
</dbReference>
<accession>A0A1A3NZN6</accession>
<comment type="caution">
    <text evidence="5">The sequence shown here is derived from an EMBL/GenBank/DDBJ whole genome shotgun (WGS) entry which is preliminary data.</text>
</comment>
<keyword evidence="3 4" id="KW-0460">Magnesium</keyword>
<gene>
    <name evidence="5" type="ORF">A5634_23235</name>
</gene>
<evidence type="ECO:0000256" key="2">
    <source>
        <dbReference type="ARBA" id="ARBA00022723"/>
    </source>
</evidence>
<protein>
    <submittedName>
        <fullName evidence="5">ATP/GTP-binding protein</fullName>
    </submittedName>
</protein>
<dbReference type="GO" id="GO:0003824">
    <property type="term" value="F:catalytic activity"/>
    <property type="evidence" value="ECO:0007669"/>
    <property type="project" value="InterPro"/>
</dbReference>
<sequence length="386" mass="42553">MRHFHHLSDAEHQRLFFQAPEELAADADCELLAVALGATLYMPADRPGLTATVARSAGQGVCSMVLDLEDAIDAGAAEAALGNVVSVLDELAETRQGARAMLFVRVRSTECIKRIAGTLAGGRDALTGFVIPKFEAGTGEQFLQEVAQAAQVLDKRLYCMPVLESAALAYRQSRDRELTAIGELLAAYRDSVLALRIGATDMCGVFGIRRDRDHTIYDVQVIADVIGDIVNYFGRADGTGFVITGPVWEYFADHERLFRSMLRTTPFAEHDAVRFRDQLVSRDLDALLRELSLDRANGLHGKTVIHPSHVAAVHALAVVTHEEYRDAVDVMAAEESGVRRSEYRNKMNEPRPHRIWAQQVLRRAQVFGVTRQGVSFVDLLTVLAGR</sequence>
<name>A0A1A3NZN6_MYCAS</name>
<organism evidence="5 6">
    <name type="scientific">Mycobacterium asiaticum</name>
    <dbReference type="NCBI Taxonomy" id="1790"/>
    <lineage>
        <taxon>Bacteria</taxon>
        <taxon>Bacillati</taxon>
        <taxon>Actinomycetota</taxon>
        <taxon>Actinomycetes</taxon>
        <taxon>Mycobacteriales</taxon>
        <taxon>Mycobacteriaceae</taxon>
        <taxon>Mycobacterium</taxon>
    </lineage>
</organism>
<dbReference type="InterPro" id="IPR011206">
    <property type="entry name" value="Citrate_lyase_beta/mcl1/mcl2"/>
</dbReference>
<keyword evidence="2 4" id="KW-0479">Metal-binding</keyword>
<dbReference type="PANTHER" id="PTHR32308">
    <property type="entry name" value="LYASE BETA SUBUNIT, PUTATIVE (AFU_ORTHOLOGUE AFUA_4G13030)-RELATED"/>
    <property type="match status" value="1"/>
</dbReference>
<dbReference type="GO" id="GO:0000287">
    <property type="term" value="F:magnesium ion binding"/>
    <property type="evidence" value="ECO:0007669"/>
    <property type="project" value="TreeGrafter"/>
</dbReference>
<evidence type="ECO:0000313" key="6">
    <source>
        <dbReference type="Proteomes" id="UP000093928"/>
    </source>
</evidence>